<reference evidence="1 2" key="1">
    <citation type="submission" date="2015-10" db="EMBL/GenBank/DDBJ databases">
        <title>Genome sequencing of Penicillium freii.</title>
        <authorList>
            <person name="Nguyen H.D."/>
            <person name="Visagie C.M."/>
            <person name="Seifert K.A."/>
        </authorList>
    </citation>
    <scope>NUCLEOTIDE SEQUENCE [LARGE SCALE GENOMIC DNA]</scope>
    <source>
        <strain evidence="1 2">DAOM 242723</strain>
    </source>
</reference>
<dbReference type="AlphaFoldDB" id="A0A117NLU8"/>
<dbReference type="EMBL" id="LLXE01000295">
    <property type="protein sequence ID" value="KUM58282.1"/>
    <property type="molecule type" value="Genomic_DNA"/>
</dbReference>
<proteinExistence type="predicted"/>
<accession>A0A117NLU8</accession>
<dbReference type="Proteomes" id="UP000055045">
    <property type="component" value="Unassembled WGS sequence"/>
</dbReference>
<evidence type="ECO:0000313" key="1">
    <source>
        <dbReference type="EMBL" id="KUM58282.1"/>
    </source>
</evidence>
<organism evidence="1 2">
    <name type="scientific">Penicillium freii</name>
    <dbReference type="NCBI Taxonomy" id="48697"/>
    <lineage>
        <taxon>Eukaryota</taxon>
        <taxon>Fungi</taxon>
        <taxon>Dikarya</taxon>
        <taxon>Ascomycota</taxon>
        <taxon>Pezizomycotina</taxon>
        <taxon>Eurotiomycetes</taxon>
        <taxon>Eurotiomycetidae</taxon>
        <taxon>Eurotiales</taxon>
        <taxon>Aspergillaceae</taxon>
        <taxon>Penicillium</taxon>
    </lineage>
</organism>
<comment type="caution">
    <text evidence="1">The sequence shown here is derived from an EMBL/GenBank/DDBJ whole genome shotgun (WGS) entry which is preliminary data.</text>
</comment>
<keyword evidence="2" id="KW-1185">Reference proteome</keyword>
<evidence type="ECO:0000313" key="2">
    <source>
        <dbReference type="Proteomes" id="UP000055045"/>
    </source>
</evidence>
<gene>
    <name evidence="1" type="ORF">ACN42_g8887</name>
</gene>
<name>A0A117NLU8_PENFR</name>
<protein>
    <submittedName>
        <fullName evidence="1">Uncharacterized protein</fullName>
    </submittedName>
</protein>
<sequence>MHRNDFCLCAHPRNLQPIVQGGSKVASSWRFASLTCDLSYSRQRLTAGISSEALSINAGADLSASGLCNARSPRRAFDMDDALDRHRDSVFCFSIFTAK</sequence>